<feature type="domain" description="CHAT" evidence="1">
    <location>
        <begin position="805"/>
        <end position="1089"/>
    </location>
</feature>
<accession>A0A841BJD7</accession>
<keyword evidence="3" id="KW-1185">Reference proteome</keyword>
<dbReference type="Gene3D" id="1.25.40.10">
    <property type="entry name" value="Tetratricopeptide repeat domain"/>
    <property type="match status" value="1"/>
</dbReference>
<proteinExistence type="predicted"/>
<dbReference type="InterPro" id="IPR011990">
    <property type="entry name" value="TPR-like_helical_dom_sf"/>
</dbReference>
<dbReference type="AlphaFoldDB" id="A0A841BJD7"/>
<dbReference type="RefSeq" id="WP_184831896.1">
    <property type="nucleotide sequence ID" value="NZ_JACHMN010000001.1"/>
</dbReference>
<comment type="caution">
    <text evidence="2">The sequence shown here is derived from an EMBL/GenBank/DDBJ whole genome shotgun (WGS) entry which is preliminary data.</text>
</comment>
<dbReference type="InterPro" id="IPR024983">
    <property type="entry name" value="CHAT_dom"/>
</dbReference>
<sequence>MADFAGTFTDAGSPGVFVHLYATEHDGLLRHVATVTPTAAPPAIAPDRFAVIIDTQSTMGVDHPDRVWLLTEAGPADEGGTSFIACWVDLPQPAAPQDLAPGILAAFGPPVALVAQADGMFNVPHTAYLLSGGYVGKPRLVCLTAQSDVSMPWTGGLPARWFFRRALATARRGFGNWDDVPLWIHRSAHGGLEIAMPDGVRIVAYVPRAEDHQGIAEEVIRDTIVTLNFDEGRIRISVANEAGERPVVAHVAGSPFETIGHLPPGMEPEDYLRRAGDDEPSAELHLHEMAVNLTEGRPRLAMRSFYYYLHFADLQHEGTAGDAVGFGVQILIALAKAEEHDYAEWLGGRLAALAQEHGFTDRARMASWYAASSAEALGWPDQAIGHYRRAIEDYGRFEGVQEPQLRLSYGLALLSFCAGDEFTGSTDLDDVTRDHAERADDQLQRAEALFRRMPPDRVRESRWRVALGRARVRDLLGDHDGALDDLQALMEAPGFSDVEVLHTTGLVHTLLALFKLGRHDEEYRRWLANWASDDREKYRAPFPSLVMTFLHRMLLAVVAAEHGPRDAAFHFAAEAHFLQAKGWDALPTALAPDRPVQGWLAVDTVTPLIALAPPGDREAGWLVLCLVDNAKSRYLRRDLDLQVDAMRHPQFGVGAALARETRRQLLLSEIDQRLILADTEAHGGRAEAQQPSVTAWRLTAALVDTDPGPVESGAQLTPEALADLWRRLPAGSALVTLHASARHTYVTVVAGPASCPRTHILPLLGTRQVRELAMRLQAHFSGTGAYPKINPRRPGRYDSAFLRPLTDLAEQFAPILDDLGGADLVVVSPHGPWHQVPLQLLLLPALWQRRPGAWPGLCSVPSLSLLRLLLDRTAAQPWGSFNDMFVSAAPSSSDDPHQFRQAYDRICAVLGPAASTLHTAFGVEATPEHVLRASGVRLQHVLAHGVHLDGAQVMRSGLALSDGDRLPDREQAHEGRLLRGLDLVTSRGSAEHVTVQACSLGRVMVAEGDELWGFNRAVLGSGARTVLSPMWDINLASSTALLHRFYELWLRGGMDKHQAWSRAQYTLFSGEFGDVWSHPYHWAALSMVGV</sequence>
<evidence type="ECO:0000259" key="1">
    <source>
        <dbReference type="Pfam" id="PF12770"/>
    </source>
</evidence>
<evidence type="ECO:0000313" key="3">
    <source>
        <dbReference type="Proteomes" id="UP000587527"/>
    </source>
</evidence>
<dbReference type="SUPFAM" id="SSF48452">
    <property type="entry name" value="TPR-like"/>
    <property type="match status" value="1"/>
</dbReference>
<protein>
    <recommendedName>
        <fullName evidence="1">CHAT domain-containing protein</fullName>
    </recommendedName>
</protein>
<organism evidence="2 3">
    <name type="scientific">Allocatelliglobosispora scoriae</name>
    <dbReference type="NCBI Taxonomy" id="643052"/>
    <lineage>
        <taxon>Bacteria</taxon>
        <taxon>Bacillati</taxon>
        <taxon>Actinomycetota</taxon>
        <taxon>Actinomycetes</taxon>
        <taxon>Micromonosporales</taxon>
        <taxon>Micromonosporaceae</taxon>
        <taxon>Allocatelliglobosispora</taxon>
    </lineage>
</organism>
<dbReference type="Pfam" id="PF12770">
    <property type="entry name" value="CHAT"/>
    <property type="match status" value="1"/>
</dbReference>
<name>A0A841BJD7_9ACTN</name>
<gene>
    <name evidence="2" type="ORF">F4553_000695</name>
</gene>
<dbReference type="EMBL" id="JACHMN010000001">
    <property type="protein sequence ID" value="MBB5867316.1"/>
    <property type="molecule type" value="Genomic_DNA"/>
</dbReference>
<evidence type="ECO:0000313" key="2">
    <source>
        <dbReference type="EMBL" id="MBB5867316.1"/>
    </source>
</evidence>
<dbReference type="Proteomes" id="UP000587527">
    <property type="component" value="Unassembled WGS sequence"/>
</dbReference>
<reference evidence="2 3" key="1">
    <citation type="submission" date="2020-08" db="EMBL/GenBank/DDBJ databases">
        <title>Sequencing the genomes of 1000 actinobacteria strains.</title>
        <authorList>
            <person name="Klenk H.-P."/>
        </authorList>
    </citation>
    <scope>NUCLEOTIDE SEQUENCE [LARGE SCALE GENOMIC DNA]</scope>
    <source>
        <strain evidence="2 3">DSM 45362</strain>
    </source>
</reference>